<sequence>MGSEARDSHAGKGRVMKLLVAGFNAHAQLDAQREGDVRAFGPVRGGPDDEHDVDVLFAGWSTTVLHSPTAGIWSLGHQKLGLAEGATMEKEAIKASPRPTCAFGDHNGLIGLLSEDGRLHWATQHSASRDNLLVSVTTDASPGVSHIAPAGNERVAVTFKQAPNGRLCHVVEFEDMEKFQTWYEDPSGEDNHPERHHMLPGRPKQLLANTATFALLMEGGEVYSWGDARHQSLGRSTTAGGDGVVSAEEPGVVEALGGLRIAKVASGGWMSAALSEDGALYLWGASMPGAERSIRCLREAGAGEVVLVDIPGGEEGEPLDVVDVAVGDAHVAAVTADHRLFLVGDNTNGQLGVDSEQQFYEDWTEVEALRDVHVQRVVCGPRATFTFVGSGYDSTQAT</sequence>
<dbReference type="SUPFAM" id="SSF50985">
    <property type="entry name" value="RCC1/BLIP-II"/>
    <property type="match status" value="1"/>
</dbReference>
<evidence type="ECO:0000256" key="1">
    <source>
        <dbReference type="PROSITE-ProRule" id="PRU00235"/>
    </source>
</evidence>
<dbReference type="InterPro" id="IPR051553">
    <property type="entry name" value="Ran_GTPase-activating"/>
</dbReference>
<dbReference type="Proteomes" id="UP001324427">
    <property type="component" value="Unassembled WGS sequence"/>
</dbReference>
<dbReference type="InterPro" id="IPR000408">
    <property type="entry name" value="Reg_chr_condens"/>
</dbReference>
<dbReference type="EMBL" id="JAVFHQ010000009">
    <property type="protein sequence ID" value="KAK4547913.1"/>
    <property type="molecule type" value="Genomic_DNA"/>
</dbReference>
<dbReference type="PROSITE" id="PS50012">
    <property type="entry name" value="RCC1_3"/>
    <property type="match status" value="1"/>
</dbReference>
<dbReference type="Gene3D" id="2.130.10.30">
    <property type="entry name" value="Regulator of chromosome condensation 1/beta-lactamase-inhibitor protein II"/>
    <property type="match status" value="2"/>
</dbReference>
<dbReference type="GO" id="GO:0005737">
    <property type="term" value="C:cytoplasm"/>
    <property type="evidence" value="ECO:0007669"/>
    <property type="project" value="TreeGrafter"/>
</dbReference>
<organism evidence="2 3">
    <name type="scientific">Oleoguttula mirabilis</name>
    <dbReference type="NCBI Taxonomy" id="1507867"/>
    <lineage>
        <taxon>Eukaryota</taxon>
        <taxon>Fungi</taxon>
        <taxon>Dikarya</taxon>
        <taxon>Ascomycota</taxon>
        <taxon>Pezizomycotina</taxon>
        <taxon>Dothideomycetes</taxon>
        <taxon>Dothideomycetidae</taxon>
        <taxon>Mycosphaerellales</taxon>
        <taxon>Teratosphaeriaceae</taxon>
        <taxon>Oleoguttula</taxon>
    </lineage>
</organism>
<dbReference type="InterPro" id="IPR009091">
    <property type="entry name" value="RCC1/BLIP-II"/>
</dbReference>
<feature type="repeat" description="RCC1" evidence="1">
    <location>
        <begin position="220"/>
        <end position="277"/>
    </location>
</feature>
<name>A0AAV9JSE0_9PEZI</name>
<gene>
    <name evidence="2" type="ORF">LTR36_010632</name>
</gene>
<comment type="caution">
    <text evidence="2">The sequence shown here is derived from an EMBL/GenBank/DDBJ whole genome shotgun (WGS) entry which is preliminary data.</text>
</comment>
<keyword evidence="3" id="KW-1185">Reference proteome</keyword>
<evidence type="ECO:0000313" key="3">
    <source>
        <dbReference type="Proteomes" id="UP001324427"/>
    </source>
</evidence>
<proteinExistence type="predicted"/>
<dbReference type="Pfam" id="PF00415">
    <property type="entry name" value="RCC1"/>
    <property type="match status" value="1"/>
</dbReference>
<dbReference type="Pfam" id="PF13540">
    <property type="entry name" value="RCC1_2"/>
    <property type="match status" value="1"/>
</dbReference>
<dbReference type="GO" id="GO:0005085">
    <property type="term" value="F:guanyl-nucleotide exchange factor activity"/>
    <property type="evidence" value="ECO:0007669"/>
    <property type="project" value="TreeGrafter"/>
</dbReference>
<reference evidence="2 3" key="1">
    <citation type="submission" date="2021-11" db="EMBL/GenBank/DDBJ databases">
        <title>Black yeast isolated from Biological Soil Crust.</title>
        <authorList>
            <person name="Kurbessoian T."/>
        </authorList>
    </citation>
    <scope>NUCLEOTIDE SEQUENCE [LARGE SCALE GENOMIC DNA]</scope>
    <source>
        <strain evidence="2 3">CCFEE 5522</strain>
    </source>
</reference>
<dbReference type="AlphaFoldDB" id="A0AAV9JSE0"/>
<dbReference type="PANTHER" id="PTHR45982:SF1">
    <property type="entry name" value="REGULATOR OF CHROMOSOME CONDENSATION"/>
    <property type="match status" value="1"/>
</dbReference>
<evidence type="ECO:0000313" key="2">
    <source>
        <dbReference type="EMBL" id="KAK4547913.1"/>
    </source>
</evidence>
<accession>A0AAV9JSE0</accession>
<dbReference type="PANTHER" id="PTHR45982">
    <property type="entry name" value="REGULATOR OF CHROMOSOME CONDENSATION"/>
    <property type="match status" value="1"/>
</dbReference>
<protein>
    <submittedName>
        <fullName evidence="2">Uncharacterized protein</fullName>
    </submittedName>
</protein>